<dbReference type="Proteomes" id="UP000053477">
    <property type="component" value="Unassembled WGS sequence"/>
</dbReference>
<dbReference type="InterPro" id="IPR029058">
    <property type="entry name" value="AB_hydrolase_fold"/>
</dbReference>
<sequence>MLAPTFFIHFLLLVSLPFTTLAIPTPSASINAGTKKSIGSGLQNVWSLLCDIKILNKIFCSSKAGNSATVLTPLGLATGVADTSTVARFVVKYANAGRWQQSTMVTTWQLPNGATDPSSMPSACPQPPSAENSSPTDEDCLSMIIYVPASAAAGSIPALMWIHGGSFILGSATGPGLDGAALATATNSIVAVIQYRLGAFGFLSPSNGQANLAVRDTMMALQFLHKVLPSFNGNPNKITIAGQSSGASMVRALLATPSASSLFNNAILQSDPMDFGFLSPGAFQSINNFLINQLPCSSSNTTCLNNISTDDVLQFSLQTFGAAVSVDASAGTFEPLRPVHDGSLITNAMDLTTSFPSVNKKILISTVLDEAGSAIFETVDPDPVPASDFFANVNATLGESRTTTVVNSPFYPVPSPGSADFSTFDARTQLENLGTDQIWRCANWAFARLWAAHGGAVYVGEYVVGATYPDNADIDFCTQGGTVCHEDDIEIVFGTVPSPTSAQASLTAQMQARYKSFMANGNPNTAGQAYWSPVSGSNVNALVLGGTGTVAVGACTPSFWGQAVPFDYQVFGA</sequence>
<name>A0A0H2S4P3_9AGAM</name>
<dbReference type="ESTHER" id="9homo-a0a0h2s4p3">
    <property type="family name" value="Fungal_carboxylesterase_lipase"/>
</dbReference>
<feature type="chain" id="PRO_5005202193" evidence="2">
    <location>
        <begin position="23"/>
        <end position="573"/>
    </location>
</feature>
<dbReference type="OrthoDB" id="408631at2759"/>
<keyword evidence="4" id="KW-0378">Hydrolase</keyword>
<dbReference type="PANTHER" id="PTHR45570">
    <property type="entry name" value="CARBOXYLIC ESTER HYDROLASE"/>
    <property type="match status" value="1"/>
</dbReference>
<protein>
    <submittedName>
        <fullName evidence="4">Alpha/beta-hydrolase</fullName>
    </submittedName>
</protein>
<evidence type="ECO:0000259" key="3">
    <source>
        <dbReference type="Pfam" id="PF00135"/>
    </source>
</evidence>
<keyword evidence="5" id="KW-1185">Reference proteome</keyword>
<gene>
    <name evidence="4" type="ORF">SCHPADRAFT_899006</name>
</gene>
<reference evidence="4 5" key="1">
    <citation type="submission" date="2015-04" db="EMBL/GenBank/DDBJ databases">
        <title>Complete genome sequence of Schizopora paradoxa KUC8140, a cosmopolitan wood degrader in East Asia.</title>
        <authorList>
            <consortium name="DOE Joint Genome Institute"/>
            <person name="Min B."/>
            <person name="Park H."/>
            <person name="Jang Y."/>
            <person name="Kim J.-J."/>
            <person name="Kim K.H."/>
            <person name="Pangilinan J."/>
            <person name="Lipzen A."/>
            <person name="Riley R."/>
            <person name="Grigoriev I.V."/>
            <person name="Spatafora J.W."/>
            <person name="Choi I.-G."/>
        </authorList>
    </citation>
    <scope>NUCLEOTIDE SEQUENCE [LARGE SCALE GENOMIC DNA]</scope>
    <source>
        <strain evidence="4 5">KUC8140</strain>
    </source>
</reference>
<feature type="signal peptide" evidence="2">
    <location>
        <begin position="1"/>
        <end position="22"/>
    </location>
</feature>
<dbReference type="GO" id="GO:0016787">
    <property type="term" value="F:hydrolase activity"/>
    <property type="evidence" value="ECO:0007669"/>
    <property type="project" value="UniProtKB-KW"/>
</dbReference>
<feature type="domain" description="Carboxylesterase type B" evidence="3">
    <location>
        <begin position="82"/>
        <end position="543"/>
    </location>
</feature>
<dbReference type="PANTHER" id="PTHR45570:SF1">
    <property type="entry name" value="CARBOXYLIC ESTER HYDROLASE"/>
    <property type="match status" value="1"/>
</dbReference>
<dbReference type="Gene3D" id="3.40.50.1820">
    <property type="entry name" value="alpha/beta hydrolase"/>
    <property type="match status" value="1"/>
</dbReference>
<dbReference type="SUPFAM" id="SSF53474">
    <property type="entry name" value="alpha/beta-Hydrolases"/>
    <property type="match status" value="1"/>
</dbReference>
<dbReference type="STRING" id="27342.A0A0H2S4P3"/>
<feature type="compositionally biased region" description="Polar residues" evidence="1">
    <location>
        <begin position="110"/>
        <end position="121"/>
    </location>
</feature>
<evidence type="ECO:0000256" key="1">
    <source>
        <dbReference type="SAM" id="MobiDB-lite"/>
    </source>
</evidence>
<dbReference type="InterPro" id="IPR002018">
    <property type="entry name" value="CarbesteraseB"/>
</dbReference>
<accession>A0A0H2S4P3</accession>
<evidence type="ECO:0000256" key="2">
    <source>
        <dbReference type="SAM" id="SignalP"/>
    </source>
</evidence>
<keyword evidence="2" id="KW-0732">Signal</keyword>
<dbReference type="EMBL" id="KQ085888">
    <property type="protein sequence ID" value="KLO19162.1"/>
    <property type="molecule type" value="Genomic_DNA"/>
</dbReference>
<organism evidence="4 5">
    <name type="scientific">Schizopora paradoxa</name>
    <dbReference type="NCBI Taxonomy" id="27342"/>
    <lineage>
        <taxon>Eukaryota</taxon>
        <taxon>Fungi</taxon>
        <taxon>Dikarya</taxon>
        <taxon>Basidiomycota</taxon>
        <taxon>Agaricomycotina</taxon>
        <taxon>Agaricomycetes</taxon>
        <taxon>Hymenochaetales</taxon>
        <taxon>Schizoporaceae</taxon>
        <taxon>Schizopora</taxon>
    </lineage>
</organism>
<dbReference type="Pfam" id="PF00135">
    <property type="entry name" value="COesterase"/>
    <property type="match status" value="1"/>
</dbReference>
<feature type="region of interest" description="Disordered" evidence="1">
    <location>
        <begin position="110"/>
        <end position="136"/>
    </location>
</feature>
<evidence type="ECO:0000313" key="5">
    <source>
        <dbReference type="Proteomes" id="UP000053477"/>
    </source>
</evidence>
<proteinExistence type="predicted"/>
<dbReference type="InParanoid" id="A0A0H2S4P3"/>
<dbReference type="AlphaFoldDB" id="A0A0H2S4P3"/>
<evidence type="ECO:0000313" key="4">
    <source>
        <dbReference type="EMBL" id="KLO19162.1"/>
    </source>
</evidence>